<evidence type="ECO:0000313" key="4">
    <source>
        <dbReference type="Proteomes" id="UP000255515"/>
    </source>
</evidence>
<dbReference type="RefSeq" id="WP_181893745.1">
    <property type="nucleotide sequence ID" value="NZ_UFTJ01000003.1"/>
</dbReference>
<protein>
    <submittedName>
        <fullName evidence="3">Uncharacterized conserved protein</fullName>
    </submittedName>
</protein>
<dbReference type="PANTHER" id="PTHR42208">
    <property type="entry name" value="HEAVY METAL TRANSPORTER-RELATED"/>
    <property type="match status" value="1"/>
</dbReference>
<keyword evidence="1" id="KW-1133">Transmembrane helix</keyword>
<feature type="transmembrane region" description="Helical" evidence="1">
    <location>
        <begin position="194"/>
        <end position="214"/>
    </location>
</feature>
<feature type="transmembrane region" description="Helical" evidence="1">
    <location>
        <begin position="6"/>
        <end position="29"/>
    </location>
</feature>
<organism evidence="3 4">
    <name type="scientific">Bergeyella zoohelcum</name>
    <dbReference type="NCBI Taxonomy" id="1015"/>
    <lineage>
        <taxon>Bacteria</taxon>
        <taxon>Pseudomonadati</taxon>
        <taxon>Bacteroidota</taxon>
        <taxon>Flavobacteriia</taxon>
        <taxon>Flavobacteriales</taxon>
        <taxon>Weeksellaceae</taxon>
        <taxon>Bergeyella</taxon>
    </lineage>
</organism>
<dbReference type="EMBL" id="UFTJ01000003">
    <property type="protein sequence ID" value="SUV52212.1"/>
    <property type="molecule type" value="Genomic_DNA"/>
</dbReference>
<keyword evidence="1" id="KW-0812">Transmembrane</keyword>
<accession>A0A380ZS83</accession>
<dbReference type="Proteomes" id="UP000255515">
    <property type="component" value="Unassembled WGS sequence"/>
</dbReference>
<dbReference type="Pfam" id="PF13386">
    <property type="entry name" value="DsbD_2"/>
    <property type="match status" value="1"/>
</dbReference>
<feature type="transmembrane region" description="Helical" evidence="1">
    <location>
        <begin position="161"/>
        <end position="182"/>
    </location>
</feature>
<sequence length="245" mass="26383">MEIAMVISALGLGFATGFHCVGMCGPIALSMGMTKTQALKFQLHNLSYNFGRISMYALLGALLGLVGQGFEMVGVQRPLSIGVGIIMMLMAVFSFGGKDFATKIPFINGLLQTVKKNLGKFLQRQNLSGRFITGLLNGLLPCGMVYVALTASLAAGGVWQGAVYMALFGMGTFPFMFAVVLFGGFITQKLRNSVLKLVPMLMFVMGVLFVLRGLDLGIPYLSPPKESLELKTDKKMHHSSGHSCH</sequence>
<feature type="transmembrane region" description="Helical" evidence="1">
    <location>
        <begin position="79"/>
        <end position="97"/>
    </location>
</feature>
<name>A0A380ZS83_9FLAO</name>
<keyword evidence="1" id="KW-0472">Membrane</keyword>
<evidence type="ECO:0000259" key="2">
    <source>
        <dbReference type="Pfam" id="PF13386"/>
    </source>
</evidence>
<dbReference type="InterPro" id="IPR039447">
    <property type="entry name" value="UreH-like_TM_dom"/>
</dbReference>
<feature type="transmembrane region" description="Helical" evidence="1">
    <location>
        <begin position="131"/>
        <end position="155"/>
    </location>
</feature>
<feature type="transmembrane region" description="Helical" evidence="1">
    <location>
        <begin position="50"/>
        <end position="67"/>
    </location>
</feature>
<evidence type="ECO:0000313" key="3">
    <source>
        <dbReference type="EMBL" id="SUV52212.1"/>
    </source>
</evidence>
<reference evidence="3 4" key="1">
    <citation type="submission" date="2018-06" db="EMBL/GenBank/DDBJ databases">
        <authorList>
            <consortium name="Pathogen Informatics"/>
            <person name="Doyle S."/>
        </authorList>
    </citation>
    <scope>NUCLEOTIDE SEQUENCE [LARGE SCALE GENOMIC DNA]</scope>
    <source>
        <strain evidence="3 4">NCTC11661</strain>
    </source>
</reference>
<dbReference type="AlphaFoldDB" id="A0A380ZS83"/>
<feature type="domain" description="Urease accessory protein UreH-like transmembrane" evidence="2">
    <location>
        <begin position="9"/>
        <end position="208"/>
    </location>
</feature>
<proteinExistence type="predicted"/>
<gene>
    <name evidence="3" type="ORF">NCTC11661_01432</name>
</gene>
<evidence type="ECO:0000256" key="1">
    <source>
        <dbReference type="SAM" id="Phobius"/>
    </source>
</evidence>
<dbReference type="PANTHER" id="PTHR42208:SF1">
    <property type="entry name" value="HEAVY METAL TRANSPORTER"/>
    <property type="match status" value="1"/>
</dbReference>